<evidence type="ECO:0000256" key="5">
    <source>
        <dbReference type="ARBA" id="ARBA00023136"/>
    </source>
</evidence>
<keyword evidence="6" id="KW-0175">Coiled coil</keyword>
<dbReference type="EMBL" id="ACVN02000133">
    <property type="protein sequence ID" value="ERK58616.1"/>
    <property type="molecule type" value="Genomic_DNA"/>
</dbReference>
<evidence type="ECO:0000256" key="2">
    <source>
        <dbReference type="ARBA" id="ARBA00008333"/>
    </source>
</evidence>
<dbReference type="OrthoDB" id="8215804at2"/>
<evidence type="ECO:0000256" key="1">
    <source>
        <dbReference type="ARBA" id="ARBA00004141"/>
    </source>
</evidence>
<evidence type="ECO:0000256" key="4">
    <source>
        <dbReference type="ARBA" id="ARBA00022989"/>
    </source>
</evidence>
<proteinExistence type="inferred from homology"/>
<keyword evidence="9" id="KW-1185">Reference proteome</keyword>
<dbReference type="PANTHER" id="PTHR31632">
    <property type="entry name" value="IRON TRANSPORTER FTH1"/>
    <property type="match status" value="1"/>
</dbReference>
<dbReference type="InterPro" id="IPR004923">
    <property type="entry name" value="FTR1/Fip1/EfeU"/>
</dbReference>
<evidence type="ECO:0000256" key="3">
    <source>
        <dbReference type="ARBA" id="ARBA00022692"/>
    </source>
</evidence>
<gene>
    <name evidence="8" type="ORF">HMPREF0682_1472</name>
</gene>
<evidence type="ECO:0000313" key="9">
    <source>
        <dbReference type="Proteomes" id="UP000017052"/>
    </source>
</evidence>
<organism evidence="8 9">
    <name type="scientific">Propionibacterium acidifaciens F0233</name>
    <dbReference type="NCBI Taxonomy" id="553198"/>
    <lineage>
        <taxon>Bacteria</taxon>
        <taxon>Bacillati</taxon>
        <taxon>Actinomycetota</taxon>
        <taxon>Actinomycetes</taxon>
        <taxon>Propionibacteriales</taxon>
        <taxon>Propionibacteriaceae</taxon>
        <taxon>Propionibacterium</taxon>
    </lineage>
</organism>
<feature type="transmembrane region" description="Helical" evidence="7">
    <location>
        <begin position="451"/>
        <end position="471"/>
    </location>
</feature>
<feature type="transmembrane region" description="Helical" evidence="7">
    <location>
        <begin position="503"/>
        <end position="521"/>
    </location>
</feature>
<dbReference type="GO" id="GO:0015093">
    <property type="term" value="F:ferrous iron transmembrane transporter activity"/>
    <property type="evidence" value="ECO:0007669"/>
    <property type="project" value="TreeGrafter"/>
</dbReference>
<sequence length="544" mass="57705">MAEPVVLRRPFVLGGVLLLLLILLPVHRPAGAVADPSASAGQWAAVAQKISDQLDGAGTAFHDGDAEGARSRVKEARYSTYVGSGFEEALGAKSGADVKDADMDFALLVQAIKDSNADKVDGKIDELKKLLKNAAQTLDGSSQNVADLAISPGKWGQVATTMIGLLDQGRDASAGGDPEQGKDLVNQAYYGNYETTGFEKVTMSRVSGARVSTIELQFANIKKDMTDRNNDSAAERIADLEVMLIQDANTLDDYDPSTGTSSGGSGGFTLFISAFLVILREGLEAILVVVAVIAFMVKAGMKRQSRVVWAGVGLAVALSVALALLFHFVTAAAGANQELLEGVTALFAVAMLIWASNWMSSKGGDNSWQGALEGQTAETITRGTLISLAFMAFLAVLREGAETILFYQPILAMAGDETHLVWLGLAVGGASLIVVYILIRFFSVRIPLRPFFLVMSIFLAAMAVVFTGSGIKELQEAGMLPTTSISGLPTFDLVGIYPRVENLTAQAVVLIIIVALDVIGVRRARRRRAASEGRNEQAAIETTE</sequence>
<feature type="transmembrane region" description="Helical" evidence="7">
    <location>
        <begin position="270"/>
        <end position="295"/>
    </location>
</feature>
<evidence type="ECO:0000313" key="8">
    <source>
        <dbReference type="EMBL" id="ERK58616.1"/>
    </source>
</evidence>
<evidence type="ECO:0000256" key="7">
    <source>
        <dbReference type="SAM" id="Phobius"/>
    </source>
</evidence>
<feature type="transmembrane region" description="Helical" evidence="7">
    <location>
        <begin position="380"/>
        <end position="400"/>
    </location>
</feature>
<feature type="transmembrane region" description="Helical" evidence="7">
    <location>
        <begin position="339"/>
        <end position="359"/>
    </location>
</feature>
<keyword evidence="5 7" id="KW-0472">Membrane</keyword>
<comment type="caution">
    <text evidence="8">The sequence shown here is derived from an EMBL/GenBank/DDBJ whole genome shotgun (WGS) entry which is preliminary data.</text>
</comment>
<dbReference type="Proteomes" id="UP000017052">
    <property type="component" value="Unassembled WGS sequence"/>
</dbReference>
<feature type="transmembrane region" description="Helical" evidence="7">
    <location>
        <begin position="420"/>
        <end position="439"/>
    </location>
</feature>
<comment type="subcellular location">
    <subcellularLocation>
        <location evidence="1">Membrane</location>
        <topology evidence="1">Multi-pass membrane protein</topology>
    </subcellularLocation>
</comment>
<dbReference type="RefSeq" id="WP_021797166.1">
    <property type="nucleotide sequence ID" value="NZ_ACVN02000133.1"/>
</dbReference>
<keyword evidence="4 7" id="KW-1133">Transmembrane helix</keyword>
<name>U2QQ45_9ACTN</name>
<dbReference type="GO" id="GO:0033573">
    <property type="term" value="C:high-affinity iron permease complex"/>
    <property type="evidence" value="ECO:0007669"/>
    <property type="project" value="InterPro"/>
</dbReference>
<feature type="transmembrane region" description="Helical" evidence="7">
    <location>
        <begin position="307"/>
        <end position="333"/>
    </location>
</feature>
<dbReference type="Pfam" id="PF03239">
    <property type="entry name" value="FTR1"/>
    <property type="match status" value="1"/>
</dbReference>
<protein>
    <submittedName>
        <fullName evidence="8">FTR1 family protein</fullName>
    </submittedName>
</protein>
<dbReference type="GeneID" id="95360442"/>
<evidence type="ECO:0000256" key="6">
    <source>
        <dbReference type="SAM" id="Coils"/>
    </source>
</evidence>
<accession>U2QQ45</accession>
<dbReference type="PANTHER" id="PTHR31632:SF2">
    <property type="entry name" value="PLASMA MEMBRANE IRON PERMEASE"/>
    <property type="match status" value="1"/>
</dbReference>
<dbReference type="AlphaFoldDB" id="U2QQ45"/>
<reference evidence="8" key="1">
    <citation type="submission" date="2013-08" db="EMBL/GenBank/DDBJ databases">
        <authorList>
            <person name="Durkin A.S."/>
            <person name="Haft D.R."/>
            <person name="McCorrison J."/>
            <person name="Torralba M."/>
            <person name="Gillis M."/>
            <person name="Haft D.H."/>
            <person name="Methe B."/>
            <person name="Sutton G."/>
            <person name="Nelson K.E."/>
        </authorList>
    </citation>
    <scope>NUCLEOTIDE SEQUENCE [LARGE SCALE GENOMIC DNA]</scope>
    <source>
        <strain evidence="8">F0233</strain>
    </source>
</reference>
<feature type="coiled-coil region" evidence="6">
    <location>
        <begin position="117"/>
        <end position="144"/>
    </location>
</feature>
<keyword evidence="3 7" id="KW-0812">Transmembrane</keyword>
<comment type="similarity">
    <text evidence="2">Belongs to the oxidase-dependent Fe transporter (OFeT) (TC 9.A.10.1) family.</text>
</comment>